<evidence type="ECO:0000313" key="14">
    <source>
        <dbReference type="EMBL" id="KAH8692804.1"/>
    </source>
</evidence>
<keyword evidence="8" id="KW-0325">Glycoprotein</keyword>
<keyword evidence="6 10" id="KW-0378">Hydrolase</keyword>
<dbReference type="Gene3D" id="1.50.10.20">
    <property type="match status" value="1"/>
</dbReference>
<keyword evidence="12" id="KW-0812">Transmembrane</keyword>
<evidence type="ECO:0000256" key="10">
    <source>
        <dbReference type="PIRNR" id="PIRNR016302"/>
    </source>
</evidence>
<keyword evidence="9 10" id="KW-0326">Glycosidase</keyword>
<dbReference type="GO" id="GO:0009272">
    <property type="term" value="P:fungal-type cell wall biogenesis"/>
    <property type="evidence" value="ECO:0007669"/>
    <property type="project" value="TreeGrafter"/>
</dbReference>
<dbReference type="GO" id="GO:0012505">
    <property type="term" value="C:endomembrane system"/>
    <property type="evidence" value="ECO:0007669"/>
    <property type="project" value="UniProtKB-SubCell"/>
</dbReference>
<evidence type="ECO:0000256" key="8">
    <source>
        <dbReference type="ARBA" id="ARBA00023180"/>
    </source>
</evidence>
<evidence type="ECO:0000256" key="5">
    <source>
        <dbReference type="ARBA" id="ARBA00022729"/>
    </source>
</evidence>
<keyword evidence="15" id="KW-1185">Reference proteome</keyword>
<dbReference type="PANTHER" id="PTHR12145">
    <property type="entry name" value="MANNAN ENDO-1,6-ALPHA-MANNOSIDASE DCW1"/>
    <property type="match status" value="1"/>
</dbReference>
<evidence type="ECO:0000256" key="7">
    <source>
        <dbReference type="ARBA" id="ARBA00023136"/>
    </source>
</evidence>
<feature type="transmembrane region" description="Helical" evidence="12">
    <location>
        <begin position="433"/>
        <end position="454"/>
    </location>
</feature>
<dbReference type="RefSeq" id="XP_046068677.1">
    <property type="nucleotide sequence ID" value="XM_046218538.1"/>
</dbReference>
<keyword evidence="12" id="KW-1133">Transmembrane helix</keyword>
<dbReference type="InterPro" id="IPR008928">
    <property type="entry name" value="6-hairpin_glycosidase_sf"/>
</dbReference>
<comment type="subcellular location">
    <subcellularLocation>
        <location evidence="2">Endomembrane system</location>
    </subcellularLocation>
</comment>
<evidence type="ECO:0000313" key="15">
    <source>
        <dbReference type="Proteomes" id="UP001201262"/>
    </source>
</evidence>
<feature type="chain" id="PRO_5042082861" description="Mannan endo-1,6-alpha-mannosidase" evidence="13">
    <location>
        <begin position="21"/>
        <end position="459"/>
    </location>
</feature>
<evidence type="ECO:0000256" key="6">
    <source>
        <dbReference type="ARBA" id="ARBA00022801"/>
    </source>
</evidence>
<dbReference type="EMBL" id="JAJTJA010000010">
    <property type="protein sequence ID" value="KAH8692804.1"/>
    <property type="molecule type" value="Genomic_DNA"/>
</dbReference>
<evidence type="ECO:0000256" key="12">
    <source>
        <dbReference type="SAM" id="Phobius"/>
    </source>
</evidence>
<dbReference type="GO" id="GO:0016052">
    <property type="term" value="P:carbohydrate catabolic process"/>
    <property type="evidence" value="ECO:0007669"/>
    <property type="project" value="InterPro"/>
</dbReference>
<dbReference type="Proteomes" id="UP001201262">
    <property type="component" value="Unassembled WGS sequence"/>
</dbReference>
<evidence type="ECO:0000256" key="1">
    <source>
        <dbReference type="ARBA" id="ARBA00001452"/>
    </source>
</evidence>
<comment type="catalytic activity">
    <reaction evidence="1 10">
        <text>Random hydrolysis of (1-&gt;6)-alpha-D-mannosidic linkages in unbranched (1-&gt;6)-mannans.</text>
        <dbReference type="EC" id="3.2.1.101"/>
    </reaction>
</comment>
<organism evidence="14 15">
    <name type="scientific">Talaromyces proteolyticus</name>
    <dbReference type="NCBI Taxonomy" id="1131652"/>
    <lineage>
        <taxon>Eukaryota</taxon>
        <taxon>Fungi</taxon>
        <taxon>Dikarya</taxon>
        <taxon>Ascomycota</taxon>
        <taxon>Pezizomycotina</taxon>
        <taxon>Eurotiomycetes</taxon>
        <taxon>Eurotiomycetidae</taxon>
        <taxon>Eurotiales</taxon>
        <taxon>Trichocomaceae</taxon>
        <taxon>Talaromyces</taxon>
        <taxon>Talaromyces sect. Bacilispori</taxon>
    </lineage>
</organism>
<evidence type="ECO:0000256" key="9">
    <source>
        <dbReference type="ARBA" id="ARBA00023295"/>
    </source>
</evidence>
<sequence>MRILICQLLPVLSLVSSTAALTITSTNPDSFKAAATTAAANAVASYNARQSKDTPGKFDGTWWEGGAFFNFLINYWHWTGDSQYNDIITEGMSYQGGSNNDFYPQSVQGYIGNDDQEFWALAAMTAAEQKFPDNPKPGSIGWLGLAQGAYNDFAARWAVDNSSCGGGLRWQLVPTLSGYGAKNAISNGAFFQLAARLYWYTGNETYANMAETVWDWSVQSKLFNNQTWYIWDMTLISENCQDPSGKQWSYNYGSYAAGAAYMYNKTKANAKWKTGLDGILGMTYSTFFPAQYGSNTMAEIGCDPWKQCDRDQLCFKGLLASWLSTIALIAPYTQPDIFEKLMASAVGAGQGCTDTQCGQQWYAQQWDGTSGIEQDMSALSVFANALAAFPYNGTAGPVSADNGGNSTANPTGGGSSGETQISPLKAITGGDRAGAAILTLIFCGGWIAAVTWLVRADIF</sequence>
<evidence type="ECO:0000256" key="3">
    <source>
        <dbReference type="ARBA" id="ARBA00009699"/>
    </source>
</evidence>
<keyword evidence="5 13" id="KW-0732">Signal</keyword>
<feature type="signal peptide" evidence="13">
    <location>
        <begin position="1"/>
        <end position="20"/>
    </location>
</feature>
<evidence type="ECO:0000256" key="11">
    <source>
        <dbReference type="SAM" id="MobiDB-lite"/>
    </source>
</evidence>
<keyword evidence="7 12" id="KW-0472">Membrane</keyword>
<gene>
    <name evidence="14" type="ORF">BGW36DRAFT_399594</name>
</gene>
<dbReference type="SUPFAM" id="SSF48208">
    <property type="entry name" value="Six-hairpin glycosidases"/>
    <property type="match status" value="1"/>
</dbReference>
<dbReference type="GO" id="GO:0008496">
    <property type="term" value="F:mannan endo-1,6-alpha-mannosidase activity"/>
    <property type="evidence" value="ECO:0007669"/>
    <property type="project" value="UniProtKB-UniRule"/>
</dbReference>
<dbReference type="GeneID" id="70248825"/>
<feature type="region of interest" description="Disordered" evidence="11">
    <location>
        <begin position="400"/>
        <end position="420"/>
    </location>
</feature>
<dbReference type="InterPro" id="IPR005198">
    <property type="entry name" value="Glyco_hydro_76"/>
</dbReference>
<dbReference type="PANTHER" id="PTHR12145:SF37">
    <property type="entry name" value="MANNAN ENDO-1,6-ALPHA-MANNOSIDASE"/>
    <property type="match status" value="1"/>
</dbReference>
<dbReference type="InterPro" id="IPR014480">
    <property type="entry name" value="Mannan-1_6-alpha_mannosidase"/>
</dbReference>
<protein>
    <recommendedName>
        <fullName evidence="4 10">Mannan endo-1,6-alpha-mannosidase</fullName>
        <ecNumber evidence="4 10">3.2.1.101</ecNumber>
    </recommendedName>
</protein>
<dbReference type="PIRSF" id="PIRSF016302">
    <property type="entry name" value="Man_a_manosd"/>
    <property type="match status" value="1"/>
</dbReference>
<comment type="similarity">
    <text evidence="3 10">Belongs to the glycosyl hydrolase 76 family.</text>
</comment>
<reference evidence="14" key="1">
    <citation type="submission" date="2021-12" db="EMBL/GenBank/DDBJ databases">
        <title>Convergent genome expansion in fungi linked to evolution of root-endophyte symbiosis.</title>
        <authorList>
            <consortium name="DOE Joint Genome Institute"/>
            <person name="Ke Y.-H."/>
            <person name="Bonito G."/>
            <person name="Liao H.-L."/>
            <person name="Looney B."/>
            <person name="Rojas-Flechas A."/>
            <person name="Nash J."/>
            <person name="Hameed K."/>
            <person name="Schadt C."/>
            <person name="Martin F."/>
            <person name="Crous P.W."/>
            <person name="Miettinen O."/>
            <person name="Magnuson J.K."/>
            <person name="Labbe J."/>
            <person name="Jacobson D."/>
            <person name="Doktycz M.J."/>
            <person name="Veneault-Fourrey C."/>
            <person name="Kuo A."/>
            <person name="Mondo S."/>
            <person name="Calhoun S."/>
            <person name="Riley R."/>
            <person name="Ohm R."/>
            <person name="LaButti K."/>
            <person name="Andreopoulos B."/>
            <person name="Pangilinan J."/>
            <person name="Nolan M."/>
            <person name="Tritt A."/>
            <person name="Clum A."/>
            <person name="Lipzen A."/>
            <person name="Daum C."/>
            <person name="Barry K."/>
            <person name="Grigoriev I.V."/>
            <person name="Vilgalys R."/>
        </authorList>
    </citation>
    <scope>NUCLEOTIDE SEQUENCE</scope>
    <source>
        <strain evidence="14">PMI_201</strain>
    </source>
</reference>
<evidence type="ECO:0000256" key="13">
    <source>
        <dbReference type="SAM" id="SignalP"/>
    </source>
</evidence>
<dbReference type="Pfam" id="PF03663">
    <property type="entry name" value="Glyco_hydro_76"/>
    <property type="match status" value="1"/>
</dbReference>
<name>A0AAD4PUZ1_9EURO</name>
<dbReference type="FunFam" id="1.50.10.20:FF:000006">
    <property type="entry name" value="Mannan endo-1,6-alpha-mannosidase"/>
    <property type="match status" value="1"/>
</dbReference>
<proteinExistence type="inferred from homology"/>
<evidence type="ECO:0000256" key="4">
    <source>
        <dbReference type="ARBA" id="ARBA00012350"/>
    </source>
</evidence>
<dbReference type="AlphaFoldDB" id="A0AAD4PUZ1"/>
<dbReference type="EC" id="3.2.1.101" evidence="4 10"/>
<comment type="caution">
    <text evidence="14">The sequence shown here is derived from an EMBL/GenBank/DDBJ whole genome shotgun (WGS) entry which is preliminary data.</text>
</comment>
<accession>A0AAD4PUZ1</accession>
<evidence type="ECO:0000256" key="2">
    <source>
        <dbReference type="ARBA" id="ARBA00004308"/>
    </source>
</evidence>